<keyword evidence="1" id="KW-0472">Membrane</keyword>
<organism evidence="2 3">
    <name type="scientific">Vibrio aquaticus</name>
    <dbReference type="NCBI Taxonomy" id="2496559"/>
    <lineage>
        <taxon>Bacteria</taxon>
        <taxon>Pseudomonadati</taxon>
        <taxon>Pseudomonadota</taxon>
        <taxon>Gammaproteobacteria</taxon>
        <taxon>Vibrionales</taxon>
        <taxon>Vibrionaceae</taxon>
        <taxon>Vibrio</taxon>
    </lineage>
</organism>
<gene>
    <name evidence="2" type="ORF">EJ063_04855</name>
</gene>
<protein>
    <recommendedName>
        <fullName evidence="4">GTP-binding protein</fullName>
    </recommendedName>
</protein>
<feature type="transmembrane region" description="Helical" evidence="1">
    <location>
        <begin position="119"/>
        <end position="144"/>
    </location>
</feature>
<dbReference type="OrthoDB" id="5878052at2"/>
<proteinExistence type="predicted"/>
<accession>A0A3S0Q404</accession>
<keyword evidence="1" id="KW-0812">Transmembrane</keyword>
<name>A0A3S0Q404_9VIBR</name>
<evidence type="ECO:0000313" key="3">
    <source>
        <dbReference type="Proteomes" id="UP000268973"/>
    </source>
</evidence>
<evidence type="ECO:0000256" key="1">
    <source>
        <dbReference type="SAM" id="Phobius"/>
    </source>
</evidence>
<reference evidence="2 3" key="1">
    <citation type="submission" date="2018-12" db="EMBL/GenBank/DDBJ databases">
        <title>Vibrio sp. isolated from China Sea.</title>
        <authorList>
            <person name="Li Y."/>
        </authorList>
    </citation>
    <scope>NUCLEOTIDE SEQUENCE [LARGE SCALE GENOMIC DNA]</scope>
    <source>
        <strain evidence="2 3">BEI207</strain>
    </source>
</reference>
<dbReference type="EMBL" id="RXZH01000001">
    <property type="protein sequence ID" value="RTZ18120.1"/>
    <property type="molecule type" value="Genomic_DNA"/>
</dbReference>
<comment type="caution">
    <text evidence="2">The sequence shown here is derived from an EMBL/GenBank/DDBJ whole genome shotgun (WGS) entry which is preliminary data.</text>
</comment>
<sequence>MKWILAAYLIATTVGVHAEQIEHEPSFVTVNMTLEVDGIEQAIHDTRQSLDTIGSALGDIAESDSLSLEQQERLAETIENLNQVVTLSKESVAGLPEAFQQSKQILQTNSQQFLHDLKVQILVVVALIGVVIIAIIAAIFWFVLRPMQSTLVETTHNISSMAGAIKTTAQALEAISDQQQAISERLESVKQANNR</sequence>
<dbReference type="Proteomes" id="UP000268973">
    <property type="component" value="Unassembled WGS sequence"/>
</dbReference>
<evidence type="ECO:0008006" key="4">
    <source>
        <dbReference type="Google" id="ProtNLM"/>
    </source>
</evidence>
<evidence type="ECO:0000313" key="2">
    <source>
        <dbReference type="EMBL" id="RTZ18120.1"/>
    </source>
</evidence>
<dbReference type="RefSeq" id="WP_126572866.1">
    <property type="nucleotide sequence ID" value="NZ_RXZH01000001.1"/>
</dbReference>
<keyword evidence="1" id="KW-1133">Transmembrane helix</keyword>
<dbReference type="AlphaFoldDB" id="A0A3S0Q404"/>
<keyword evidence="3" id="KW-1185">Reference proteome</keyword>